<keyword evidence="2" id="KW-0732">Signal</keyword>
<evidence type="ECO:0000259" key="3">
    <source>
        <dbReference type="SMART" id="SM00278"/>
    </source>
</evidence>
<dbReference type="SUPFAM" id="SSF47781">
    <property type="entry name" value="RuvA domain 2-like"/>
    <property type="match status" value="1"/>
</dbReference>
<sequence length="149" mass="15367">MLIILILTIALCASLTLLVQQASNLSQAGQTGVHISTRQSKDSGGHADSLARTTTERGKVSQNPGSGPPSPESAPPAANPPTLPAGVVNLNSADASQLESVKGIGPVMAKRIVEYRTKIGAFTSVDQLLEVQGIGSKTLDKLKSSLVVQ</sequence>
<name>A0ABM8BCK6_9BIFI</name>
<evidence type="ECO:0000313" key="5">
    <source>
        <dbReference type="Proteomes" id="UP001321748"/>
    </source>
</evidence>
<evidence type="ECO:0000256" key="2">
    <source>
        <dbReference type="SAM" id="SignalP"/>
    </source>
</evidence>
<dbReference type="Gene3D" id="1.10.150.320">
    <property type="entry name" value="Photosystem II 12 kDa extrinsic protein"/>
    <property type="match status" value="1"/>
</dbReference>
<reference evidence="4 5" key="1">
    <citation type="journal article" date="2023" name="Microbiol. Spectr.">
        <title>Symbiosis of Carpenter Bees with Uncharacterized Lactic Acid Bacteria Showing NAD Auxotrophy.</title>
        <authorList>
            <person name="Kawasaki S."/>
            <person name="Ozawa K."/>
            <person name="Mori T."/>
            <person name="Yamamoto A."/>
            <person name="Ito M."/>
            <person name="Ohkuma M."/>
            <person name="Sakamoto M."/>
            <person name="Matsutani M."/>
        </authorList>
    </citation>
    <scope>NUCLEOTIDE SEQUENCE [LARGE SCALE GENOMIC DNA]</scope>
    <source>
        <strain evidence="4 5">KimH</strain>
    </source>
</reference>
<gene>
    <name evidence="4" type="ORF">KIMH_07230</name>
</gene>
<protein>
    <recommendedName>
        <fullName evidence="3">Helix-hairpin-helix DNA-binding motif class 1 domain-containing protein</fullName>
    </recommendedName>
</protein>
<feature type="domain" description="Helix-hairpin-helix DNA-binding motif class 1" evidence="3">
    <location>
        <begin position="96"/>
        <end position="115"/>
    </location>
</feature>
<dbReference type="InterPro" id="IPR051675">
    <property type="entry name" value="Endo/Exo/Phosphatase_dom_1"/>
</dbReference>
<evidence type="ECO:0000313" key="4">
    <source>
        <dbReference type="EMBL" id="BDR54612.1"/>
    </source>
</evidence>
<keyword evidence="5" id="KW-1185">Reference proteome</keyword>
<feature type="chain" id="PRO_5047124324" description="Helix-hairpin-helix DNA-binding motif class 1 domain-containing protein" evidence="2">
    <location>
        <begin position="29"/>
        <end position="149"/>
    </location>
</feature>
<dbReference type="SMART" id="SM00278">
    <property type="entry name" value="HhH1"/>
    <property type="match status" value="2"/>
</dbReference>
<feature type="domain" description="Helix-hairpin-helix DNA-binding motif class 1" evidence="3">
    <location>
        <begin position="126"/>
        <end position="145"/>
    </location>
</feature>
<dbReference type="InterPro" id="IPR004509">
    <property type="entry name" value="Competence_ComEA_HhH"/>
</dbReference>
<dbReference type="Pfam" id="PF12836">
    <property type="entry name" value="HHH_3"/>
    <property type="match status" value="1"/>
</dbReference>
<dbReference type="InterPro" id="IPR010994">
    <property type="entry name" value="RuvA_2-like"/>
</dbReference>
<dbReference type="PANTHER" id="PTHR21180:SF32">
    <property type="entry name" value="ENDONUCLEASE_EXONUCLEASE_PHOSPHATASE FAMILY DOMAIN-CONTAINING PROTEIN 1"/>
    <property type="match status" value="1"/>
</dbReference>
<dbReference type="EMBL" id="AP026800">
    <property type="protein sequence ID" value="BDR54612.1"/>
    <property type="molecule type" value="Genomic_DNA"/>
</dbReference>
<feature type="region of interest" description="Disordered" evidence="1">
    <location>
        <begin position="35"/>
        <end position="88"/>
    </location>
</feature>
<dbReference type="PANTHER" id="PTHR21180">
    <property type="entry name" value="ENDONUCLEASE/EXONUCLEASE/PHOSPHATASE FAMILY DOMAIN-CONTAINING PROTEIN 1"/>
    <property type="match status" value="1"/>
</dbReference>
<dbReference type="NCBIfam" id="TIGR00426">
    <property type="entry name" value="competence protein ComEA helix-hairpin-helix repeat region"/>
    <property type="match status" value="1"/>
</dbReference>
<accession>A0ABM8BCK6</accession>
<feature type="compositionally biased region" description="Pro residues" evidence="1">
    <location>
        <begin position="66"/>
        <end position="83"/>
    </location>
</feature>
<dbReference type="InterPro" id="IPR003583">
    <property type="entry name" value="Hlx-hairpin-Hlx_DNA-bd_motif"/>
</dbReference>
<dbReference type="Proteomes" id="UP001321748">
    <property type="component" value="Chromosome"/>
</dbReference>
<feature type="signal peptide" evidence="2">
    <location>
        <begin position="1"/>
        <end position="28"/>
    </location>
</feature>
<evidence type="ECO:0000256" key="1">
    <source>
        <dbReference type="SAM" id="MobiDB-lite"/>
    </source>
</evidence>
<proteinExistence type="predicted"/>
<organism evidence="4 5">
    <name type="scientific">Bombiscardovia apis</name>
    <dbReference type="NCBI Taxonomy" id="2932182"/>
    <lineage>
        <taxon>Bacteria</taxon>
        <taxon>Bacillati</taxon>
        <taxon>Actinomycetota</taxon>
        <taxon>Actinomycetes</taxon>
        <taxon>Bifidobacteriales</taxon>
        <taxon>Bifidobacteriaceae</taxon>
        <taxon>Bombiscardovia</taxon>
    </lineage>
</organism>